<name>A0ABQ6BXG0_9NEIS</name>
<keyword evidence="2" id="KW-1185">Reference proteome</keyword>
<accession>A0ABQ6BXG0</accession>
<organism evidence="1 2">
    <name type="scientific">Chitiniphilus shinanonensis</name>
    <dbReference type="NCBI Taxonomy" id="553088"/>
    <lineage>
        <taxon>Bacteria</taxon>
        <taxon>Pseudomonadati</taxon>
        <taxon>Pseudomonadota</taxon>
        <taxon>Betaproteobacteria</taxon>
        <taxon>Neisseriales</taxon>
        <taxon>Chitinibacteraceae</taxon>
        <taxon>Chitiniphilus</taxon>
    </lineage>
</organism>
<dbReference type="EMBL" id="BSOZ01000068">
    <property type="protein sequence ID" value="GLS05840.1"/>
    <property type="molecule type" value="Genomic_DNA"/>
</dbReference>
<dbReference type="SUPFAM" id="SSF52833">
    <property type="entry name" value="Thioredoxin-like"/>
    <property type="match status" value="1"/>
</dbReference>
<evidence type="ECO:0000313" key="2">
    <source>
        <dbReference type="Proteomes" id="UP001156836"/>
    </source>
</evidence>
<gene>
    <name evidence="1" type="ORF">GCM10007860_29990</name>
</gene>
<proteinExistence type="predicted"/>
<dbReference type="InterPro" id="IPR036249">
    <property type="entry name" value="Thioredoxin-like_sf"/>
</dbReference>
<sequence length="139" mass="15286">MTPSSDIALLDPWTDARRIADRLNQADTRACVVLGAQAWCEKCRTLYPALLATAATEQQSHPLHLWLWLDLEEHAEFIGDYLPEDLPELLCFERGQLIHRRVLEPGADLGGMSPPMGAGSASDPAVAILKSLRQANWGA</sequence>
<comment type="caution">
    <text evidence="1">The sequence shown here is derived from an EMBL/GenBank/DDBJ whole genome shotgun (WGS) entry which is preliminary data.</text>
</comment>
<dbReference type="Gene3D" id="3.40.30.10">
    <property type="entry name" value="Glutaredoxin"/>
    <property type="match status" value="1"/>
</dbReference>
<evidence type="ECO:0000313" key="1">
    <source>
        <dbReference type="EMBL" id="GLS05840.1"/>
    </source>
</evidence>
<evidence type="ECO:0008006" key="3">
    <source>
        <dbReference type="Google" id="ProtNLM"/>
    </source>
</evidence>
<dbReference type="Proteomes" id="UP001156836">
    <property type="component" value="Unassembled WGS sequence"/>
</dbReference>
<reference evidence="2" key="1">
    <citation type="journal article" date="2019" name="Int. J. Syst. Evol. Microbiol.">
        <title>The Global Catalogue of Microorganisms (GCM) 10K type strain sequencing project: providing services to taxonomists for standard genome sequencing and annotation.</title>
        <authorList>
            <consortium name="The Broad Institute Genomics Platform"/>
            <consortium name="The Broad Institute Genome Sequencing Center for Infectious Disease"/>
            <person name="Wu L."/>
            <person name="Ma J."/>
        </authorList>
    </citation>
    <scope>NUCLEOTIDE SEQUENCE [LARGE SCALE GENOMIC DNA]</scope>
    <source>
        <strain evidence="2">NBRC 104970</strain>
    </source>
</reference>
<dbReference type="RefSeq" id="WP_020608481.1">
    <property type="nucleotide sequence ID" value="NZ_BSOZ01000068.1"/>
</dbReference>
<protein>
    <recommendedName>
        <fullName evidence="3">Thioredoxin</fullName>
    </recommendedName>
</protein>